<feature type="region of interest" description="Disordered" evidence="1">
    <location>
        <begin position="211"/>
        <end position="237"/>
    </location>
</feature>
<evidence type="ECO:0000313" key="3">
    <source>
        <dbReference type="Proteomes" id="UP000298663"/>
    </source>
</evidence>
<proteinExistence type="predicted"/>
<dbReference type="EMBL" id="AZBU02000001">
    <property type="protein sequence ID" value="TMS34643.1"/>
    <property type="molecule type" value="Genomic_DNA"/>
</dbReference>
<feature type="compositionally biased region" description="Basic and acidic residues" evidence="1">
    <location>
        <begin position="17"/>
        <end position="45"/>
    </location>
</feature>
<dbReference type="AlphaFoldDB" id="A0A4V6I7D5"/>
<keyword evidence="3" id="KW-1185">Reference proteome</keyword>
<dbReference type="EMBL" id="CM016762">
    <property type="protein sequence ID" value="TMS34643.1"/>
    <property type="molecule type" value="Genomic_DNA"/>
</dbReference>
<dbReference type="Proteomes" id="UP000298663">
    <property type="component" value="Chromosome X"/>
</dbReference>
<evidence type="ECO:0000256" key="1">
    <source>
        <dbReference type="SAM" id="MobiDB-lite"/>
    </source>
</evidence>
<reference evidence="2 3" key="1">
    <citation type="journal article" date="2015" name="Genome Biol.">
        <title>Comparative genomics of Steinernema reveals deeply conserved gene regulatory networks.</title>
        <authorList>
            <person name="Dillman A.R."/>
            <person name="Macchietto M."/>
            <person name="Porter C.F."/>
            <person name="Rogers A."/>
            <person name="Williams B."/>
            <person name="Antoshechkin I."/>
            <person name="Lee M.M."/>
            <person name="Goodwin Z."/>
            <person name="Lu X."/>
            <person name="Lewis E.E."/>
            <person name="Goodrich-Blair H."/>
            <person name="Stock S.P."/>
            <person name="Adams B.J."/>
            <person name="Sternberg P.W."/>
            <person name="Mortazavi A."/>
        </authorList>
    </citation>
    <scope>NUCLEOTIDE SEQUENCE [LARGE SCALE GENOMIC DNA]</scope>
    <source>
        <strain evidence="2 3">ALL</strain>
    </source>
</reference>
<feature type="compositionally biased region" description="Polar residues" evidence="1">
    <location>
        <begin position="214"/>
        <end position="224"/>
    </location>
</feature>
<organism evidence="2 3">
    <name type="scientific">Steinernema carpocapsae</name>
    <name type="common">Entomopathogenic nematode</name>
    <dbReference type="NCBI Taxonomy" id="34508"/>
    <lineage>
        <taxon>Eukaryota</taxon>
        <taxon>Metazoa</taxon>
        <taxon>Ecdysozoa</taxon>
        <taxon>Nematoda</taxon>
        <taxon>Chromadorea</taxon>
        <taxon>Rhabditida</taxon>
        <taxon>Tylenchina</taxon>
        <taxon>Panagrolaimomorpha</taxon>
        <taxon>Strongyloidoidea</taxon>
        <taxon>Steinernematidae</taxon>
        <taxon>Steinernema</taxon>
    </lineage>
</organism>
<sequence>MPAEMSKRFMRLFKNKNKSDHHNKENERFSETFVESDRRTVKFESSDDEPLNPYREPAQPRKYAKGPQSCPGGVQDGNRKEPKRGRGHPGANYFDEANPRCNSHHNRRTSCRYSDDEESENQRQHRLERKLKNLERENSTLLERCQRLQDELDRAKRTSSRYRRERNEFRDRCNSQQYHMPSYMGTWCPPHFAPAPSSSFYTTFTHGPSALDDTPSTSSHNSISRGRGPTHGSSFLYPRESLSDLEIKQRFSQHHLLSHNESDEDDENFAKPLSRHPSSQISGDEAGFSSAPTLTISDQKHKRPQ</sequence>
<accession>A0A4V6I7D5</accession>
<feature type="region of interest" description="Disordered" evidence="1">
    <location>
        <begin position="258"/>
        <end position="305"/>
    </location>
</feature>
<reference evidence="2 3" key="2">
    <citation type="journal article" date="2019" name="G3 (Bethesda)">
        <title>Hybrid Assembly of the Genome of the Entomopathogenic Nematode Steinernema carpocapsae Identifies the X-Chromosome.</title>
        <authorList>
            <person name="Serra L."/>
            <person name="Macchietto M."/>
            <person name="Macias-Munoz A."/>
            <person name="McGill C.J."/>
            <person name="Rodriguez I.M."/>
            <person name="Rodriguez B."/>
            <person name="Murad R."/>
            <person name="Mortazavi A."/>
        </authorList>
    </citation>
    <scope>NUCLEOTIDE SEQUENCE [LARGE SCALE GENOMIC DNA]</scope>
    <source>
        <strain evidence="2 3">ALL</strain>
    </source>
</reference>
<evidence type="ECO:0000313" key="2">
    <source>
        <dbReference type="EMBL" id="TMS34643.1"/>
    </source>
</evidence>
<protein>
    <submittedName>
        <fullName evidence="2">Uncharacterized protein</fullName>
    </submittedName>
</protein>
<gene>
    <name evidence="2" type="ORF">L596_002189</name>
</gene>
<feature type="region of interest" description="Disordered" evidence="1">
    <location>
        <begin position="1"/>
        <end position="125"/>
    </location>
</feature>
<comment type="caution">
    <text evidence="2">The sequence shown here is derived from an EMBL/GenBank/DDBJ whole genome shotgun (WGS) entry which is preliminary data.</text>
</comment>
<name>A0A4V6I7D5_STECR</name>